<dbReference type="GO" id="GO:0003677">
    <property type="term" value="F:DNA binding"/>
    <property type="evidence" value="ECO:0007669"/>
    <property type="project" value="UniProtKB-KW"/>
</dbReference>
<name>A0AA51UDN0_9EURY</name>
<dbReference type="AlphaFoldDB" id="A0AA51UDN0"/>
<dbReference type="Gene3D" id="1.10.10.10">
    <property type="entry name" value="Winged helix-like DNA-binding domain superfamily/Winged helix DNA-binding domain"/>
    <property type="match status" value="1"/>
</dbReference>
<organism evidence="1 2">
    <name type="scientific">Methanolobus mangrovi</name>
    <dbReference type="NCBI Taxonomy" id="3072977"/>
    <lineage>
        <taxon>Archaea</taxon>
        <taxon>Methanobacteriati</taxon>
        <taxon>Methanobacteriota</taxon>
        <taxon>Stenosarchaea group</taxon>
        <taxon>Methanomicrobia</taxon>
        <taxon>Methanosarcinales</taxon>
        <taxon>Methanosarcinaceae</taxon>
        <taxon>Methanolobus</taxon>
    </lineage>
</organism>
<dbReference type="Proteomes" id="UP001183006">
    <property type="component" value="Chromosome"/>
</dbReference>
<dbReference type="RefSeq" id="WP_309307070.1">
    <property type="nucleotide sequence ID" value="NZ_CP133594.1"/>
</dbReference>
<dbReference type="InterPro" id="IPR012340">
    <property type="entry name" value="NA-bd_OB-fold"/>
</dbReference>
<protein>
    <submittedName>
        <fullName evidence="1">DNA-binding protein</fullName>
    </submittedName>
</protein>
<reference evidence="1" key="1">
    <citation type="submission" date="2023-08" db="EMBL/GenBank/DDBJ databases">
        <title>Methanolobus mangrovi sp. nov. and Methanolobus sediminis sp. nov, two novel methylotrophic methanogens isolated from mangrove sediments in China.</title>
        <authorList>
            <person name="Zhou J."/>
        </authorList>
    </citation>
    <scope>NUCLEOTIDE SEQUENCE</scope>
    <source>
        <strain evidence="1">FTZ2</strain>
    </source>
</reference>
<sequence>MVEREVAHRMFAQEFNDSRFNLYSNSSLPGNQEVYSPNFLISPTGLKVNRVFVVGVITEVDRLSDQNGSEKELWRARISDPTGAFTVYAGSYQPEASVFLSTVSVPSYVMVLGKVRSYEPGDGSVYVSLRPEEINYVDESVRDRWIVDTAEMTLERLDAFDRFFSSSIGTEKLMDRIKSCNIPQTLASGMCLSLDYYHKDKEYYDSLKCVLKKALCSIGASLDNPEDEPDYESIVQSILETLDDGGGFDYSKYIGEAVSQKIPQSIADSTLKSLLSKGHIYEPKAGLFKVIH</sequence>
<keyword evidence="2" id="KW-1185">Reference proteome</keyword>
<dbReference type="InterPro" id="IPR036388">
    <property type="entry name" value="WH-like_DNA-bd_sf"/>
</dbReference>
<accession>A0AA51UDN0</accession>
<dbReference type="KEGG" id="mmav:RE476_07670"/>
<evidence type="ECO:0000313" key="2">
    <source>
        <dbReference type="Proteomes" id="UP001183006"/>
    </source>
</evidence>
<gene>
    <name evidence="1" type="ORF">RE476_07670</name>
</gene>
<dbReference type="GeneID" id="84230009"/>
<proteinExistence type="predicted"/>
<evidence type="ECO:0000313" key="1">
    <source>
        <dbReference type="EMBL" id="WMW21284.1"/>
    </source>
</evidence>
<dbReference type="EMBL" id="CP133594">
    <property type="protein sequence ID" value="WMW21284.1"/>
    <property type="molecule type" value="Genomic_DNA"/>
</dbReference>
<keyword evidence="1" id="KW-0238">DNA-binding</keyword>
<dbReference type="SUPFAM" id="SSF50249">
    <property type="entry name" value="Nucleic acid-binding proteins"/>
    <property type="match status" value="1"/>
</dbReference>